<dbReference type="PROSITE" id="PS51918">
    <property type="entry name" value="RADICAL_SAM"/>
    <property type="match status" value="1"/>
</dbReference>
<organism evidence="8 9">
    <name type="scientific">Helicobacter cinaedi CCUG 18818 = ATCC BAA-847</name>
    <dbReference type="NCBI Taxonomy" id="537971"/>
    <lineage>
        <taxon>Bacteria</taxon>
        <taxon>Pseudomonadati</taxon>
        <taxon>Campylobacterota</taxon>
        <taxon>Epsilonproteobacteria</taxon>
        <taxon>Campylobacterales</taxon>
        <taxon>Helicobacteraceae</taxon>
        <taxon>Helicobacter</taxon>
    </lineage>
</organism>
<evidence type="ECO:0000256" key="6">
    <source>
        <dbReference type="ARBA" id="ARBA00023014"/>
    </source>
</evidence>
<dbReference type="GeneID" id="66539933"/>
<dbReference type="EMBL" id="AP012492">
    <property type="protein sequence ID" value="BAM32945.1"/>
    <property type="molecule type" value="Genomic_DNA"/>
</dbReference>
<dbReference type="GO" id="GO:0051539">
    <property type="term" value="F:4 iron, 4 sulfur cluster binding"/>
    <property type="evidence" value="ECO:0007669"/>
    <property type="project" value="UniProtKB-KW"/>
</dbReference>
<evidence type="ECO:0000256" key="5">
    <source>
        <dbReference type="ARBA" id="ARBA00023004"/>
    </source>
</evidence>
<evidence type="ECO:0000313" key="8">
    <source>
        <dbReference type="EMBL" id="BAM32945.1"/>
    </source>
</evidence>
<feature type="domain" description="Radical SAM core" evidence="7">
    <location>
        <begin position="14"/>
        <end position="278"/>
    </location>
</feature>
<dbReference type="InterPro" id="IPR006638">
    <property type="entry name" value="Elp3/MiaA/NifB-like_rSAM"/>
</dbReference>
<dbReference type="NCBIfam" id="TIGR01212">
    <property type="entry name" value="TIGR01212 family radical SAM protein"/>
    <property type="match status" value="1"/>
</dbReference>
<protein>
    <submittedName>
        <fullName evidence="8">Radical SAM domain-containing protein</fullName>
    </submittedName>
</protein>
<dbReference type="Pfam" id="PF16199">
    <property type="entry name" value="Radical_SAM_C"/>
    <property type="match status" value="1"/>
</dbReference>
<dbReference type="GO" id="GO:0046872">
    <property type="term" value="F:metal ion binding"/>
    <property type="evidence" value="ECO:0007669"/>
    <property type="project" value="UniProtKB-KW"/>
</dbReference>
<dbReference type="InterPro" id="IPR005911">
    <property type="entry name" value="YhcC-like"/>
</dbReference>
<dbReference type="PANTHER" id="PTHR11135">
    <property type="entry name" value="HISTONE ACETYLTRANSFERASE-RELATED"/>
    <property type="match status" value="1"/>
</dbReference>
<evidence type="ECO:0000256" key="4">
    <source>
        <dbReference type="ARBA" id="ARBA00022723"/>
    </source>
</evidence>
<reference evidence="8 9" key="1">
    <citation type="journal article" date="2012" name="J. Bacteriol.">
        <title>Complete Genome Sequence of Helicobacter cinaedi Type Strain ATCC BAA-847.</title>
        <authorList>
            <person name="Miyoshi-Akiyama T."/>
            <person name="Takeshita N."/>
            <person name="Ohmagari N."/>
            <person name="Kirikae T."/>
        </authorList>
    </citation>
    <scope>NUCLEOTIDE SEQUENCE [LARGE SCALE GENOMIC DNA]</scope>
    <source>
        <strain evidence="8 9">ATCC BAA-847</strain>
    </source>
</reference>
<keyword evidence="2" id="KW-0004">4Fe-4S</keyword>
<keyword evidence="5" id="KW-0408">Iron</keyword>
<dbReference type="RefSeq" id="WP_014667126.1">
    <property type="nucleotide sequence ID" value="NC_020555.1"/>
</dbReference>
<dbReference type="KEGG" id="hcb:HCBAA847_1715"/>
<dbReference type="PANTHER" id="PTHR11135:SF1">
    <property type="entry name" value="PROTEIN YHCC"/>
    <property type="match status" value="1"/>
</dbReference>
<dbReference type="InterPro" id="IPR039661">
    <property type="entry name" value="ELP3"/>
</dbReference>
<accession>A0AAI8MNF9</accession>
<dbReference type="InterPro" id="IPR007197">
    <property type="entry name" value="rSAM"/>
</dbReference>
<evidence type="ECO:0000256" key="1">
    <source>
        <dbReference type="ARBA" id="ARBA00001966"/>
    </source>
</evidence>
<dbReference type="GO" id="GO:0003824">
    <property type="term" value="F:catalytic activity"/>
    <property type="evidence" value="ECO:0007669"/>
    <property type="project" value="InterPro"/>
</dbReference>
<keyword evidence="6" id="KW-0411">Iron-sulfur</keyword>
<dbReference type="AlphaFoldDB" id="A0AAI8MNF9"/>
<dbReference type="Pfam" id="PF04055">
    <property type="entry name" value="Radical_SAM"/>
    <property type="match status" value="1"/>
</dbReference>
<keyword evidence="4" id="KW-0479">Metal-binding</keyword>
<name>A0AAI8MNF9_9HELI</name>
<dbReference type="SMART" id="SM00729">
    <property type="entry name" value="Elp3"/>
    <property type="match status" value="1"/>
</dbReference>
<dbReference type="Proteomes" id="UP000006036">
    <property type="component" value="Chromosome 1"/>
</dbReference>
<dbReference type="SFLD" id="SFLDG01091">
    <property type="entry name" value="uncharacterized_CHP01210-like"/>
    <property type="match status" value="1"/>
</dbReference>
<dbReference type="SFLD" id="SFLDS00029">
    <property type="entry name" value="Radical_SAM"/>
    <property type="match status" value="1"/>
</dbReference>
<evidence type="ECO:0000259" key="7">
    <source>
        <dbReference type="PROSITE" id="PS51918"/>
    </source>
</evidence>
<dbReference type="SFLD" id="SFLDG01086">
    <property type="entry name" value="elongater_protein-like"/>
    <property type="match status" value="1"/>
</dbReference>
<dbReference type="Gene3D" id="3.30.750.200">
    <property type="match status" value="1"/>
</dbReference>
<proteinExistence type="predicted"/>
<gene>
    <name evidence="8" type="ORF">HCBAA847_1715</name>
</gene>
<keyword evidence="3" id="KW-0949">S-adenosyl-L-methionine</keyword>
<dbReference type="InterPro" id="IPR058240">
    <property type="entry name" value="rSAM_sf"/>
</dbReference>
<sequence length="320" mass="36528">MRVVLSVGRYFKKRFGGRVRKIPISLQGFTCPNIDGSLAKGGCIYCDNESFSPSLIKLDKISQVKMNFSLTTNPLLEKQLHQLEEQFCWHSEFHQRKFGVGKYMVYFQSYTNTYAPFDTLKALYDKALSFPNVVGLSIGTRIDCVEDRLLELLGEYVKNGKEIWLEYGIQSVYDKTLELTNRAHSIAGAKEMFEKTRAKGVKVCAHLIYGLPEETPEMMLHSLDCVLEWGINGIKIHPLYVVNGTRLAKLYKEGKYEPITMECFSDLIVESLQRIPADVVVQRISAGAHDNTLLAPKWCFDKNIQMRCLRDKLKAVGIEY</sequence>
<dbReference type="SUPFAM" id="SSF102114">
    <property type="entry name" value="Radical SAM enzymes"/>
    <property type="match status" value="1"/>
</dbReference>
<dbReference type="InterPro" id="IPR032432">
    <property type="entry name" value="Radical_SAM_C"/>
</dbReference>
<comment type="cofactor">
    <cofactor evidence="1">
        <name>[4Fe-4S] cluster</name>
        <dbReference type="ChEBI" id="CHEBI:49883"/>
    </cofactor>
</comment>
<evidence type="ECO:0000256" key="3">
    <source>
        <dbReference type="ARBA" id="ARBA00022691"/>
    </source>
</evidence>
<evidence type="ECO:0000256" key="2">
    <source>
        <dbReference type="ARBA" id="ARBA00022485"/>
    </source>
</evidence>
<evidence type="ECO:0000313" key="9">
    <source>
        <dbReference type="Proteomes" id="UP000006036"/>
    </source>
</evidence>